<proteinExistence type="predicted"/>
<reference evidence="1" key="1">
    <citation type="submission" date="2020-10" db="EMBL/GenBank/DDBJ databases">
        <authorList>
            <person name="Gilroy R."/>
        </authorList>
    </citation>
    <scope>NUCLEOTIDE SEQUENCE</scope>
    <source>
        <strain evidence="1">ChiSjej6B24-2974</strain>
    </source>
</reference>
<dbReference type="PANTHER" id="PTHR14911:SF13">
    <property type="entry name" value="TRNA (GUANINE(6)-N2)-METHYLTRANSFERASE THUMP3"/>
    <property type="match status" value="1"/>
</dbReference>
<dbReference type="GO" id="GO:0016423">
    <property type="term" value="F:tRNA (guanine) methyltransferase activity"/>
    <property type="evidence" value="ECO:0007669"/>
    <property type="project" value="TreeGrafter"/>
</dbReference>
<dbReference type="AlphaFoldDB" id="A0A9D0ZR10"/>
<name>A0A9D0ZR10_9FIRM</name>
<reference evidence="1" key="2">
    <citation type="journal article" date="2021" name="PeerJ">
        <title>Extensive microbial diversity within the chicken gut microbiome revealed by metagenomics and culture.</title>
        <authorList>
            <person name="Gilroy R."/>
            <person name="Ravi A."/>
            <person name="Getino M."/>
            <person name="Pursley I."/>
            <person name="Horton D.L."/>
            <person name="Alikhan N.F."/>
            <person name="Baker D."/>
            <person name="Gharbi K."/>
            <person name="Hall N."/>
            <person name="Watson M."/>
            <person name="Adriaenssens E.M."/>
            <person name="Foster-Nyarko E."/>
            <person name="Jarju S."/>
            <person name="Secka A."/>
            <person name="Antonio M."/>
            <person name="Oren A."/>
            <person name="Chaudhuri R.R."/>
            <person name="La Ragione R."/>
            <person name="Hildebrand F."/>
            <person name="Pallen M.J."/>
        </authorList>
    </citation>
    <scope>NUCLEOTIDE SEQUENCE</scope>
    <source>
        <strain evidence="1">ChiSjej6B24-2974</strain>
    </source>
</reference>
<protein>
    <submittedName>
        <fullName evidence="1">Uncharacterized protein</fullName>
    </submittedName>
</protein>
<dbReference type="PANTHER" id="PTHR14911">
    <property type="entry name" value="THUMP DOMAIN-CONTAINING"/>
    <property type="match status" value="1"/>
</dbReference>
<dbReference type="SUPFAM" id="SSF53335">
    <property type="entry name" value="S-adenosyl-L-methionine-dependent methyltransferases"/>
    <property type="match status" value="1"/>
</dbReference>
<dbReference type="GO" id="GO:0030488">
    <property type="term" value="P:tRNA methylation"/>
    <property type="evidence" value="ECO:0007669"/>
    <property type="project" value="TreeGrafter"/>
</dbReference>
<dbReference type="EMBL" id="DVFZ01000116">
    <property type="protein sequence ID" value="HIQ83864.1"/>
    <property type="molecule type" value="Genomic_DNA"/>
</dbReference>
<accession>A0A9D0ZR10</accession>
<sequence length="299" mass="33318">MARAELEIMLTRLGVEYALEENGENGLPALCFAARPFAETELRVISRHSLLYALFERRQDGALLPLLCREKACVGADLTGILKYKGKTNELFTQFLVNLAWLSGPMPEKVCLLDPMCGRATTLFVALNRGWDAFGSDVDRAALREAEQFLKRYLEYHRMKHAVERGSMTLREKKSAPYVQFSLPSGSLRLAELDVSRVSEAYGRGKFDLICADLPYGVQHGANMPLEKLLRLALPAWVETLKRGAAVAISFNAQTLPTRKVRAVFAGAGLHVREGGPYDRLSHWVEQAVTRDVVVGVRP</sequence>
<organism evidence="1 2">
    <name type="scientific">Candidatus Pullichristensenella stercorigallinarum</name>
    <dbReference type="NCBI Taxonomy" id="2840909"/>
    <lineage>
        <taxon>Bacteria</taxon>
        <taxon>Bacillati</taxon>
        <taxon>Bacillota</taxon>
        <taxon>Clostridia</taxon>
        <taxon>Candidatus Pullichristensenella</taxon>
    </lineage>
</organism>
<gene>
    <name evidence="1" type="ORF">IAA52_12300</name>
</gene>
<evidence type="ECO:0000313" key="2">
    <source>
        <dbReference type="Proteomes" id="UP000824260"/>
    </source>
</evidence>
<dbReference type="Proteomes" id="UP000824260">
    <property type="component" value="Unassembled WGS sequence"/>
</dbReference>
<comment type="caution">
    <text evidence="1">The sequence shown here is derived from an EMBL/GenBank/DDBJ whole genome shotgun (WGS) entry which is preliminary data.</text>
</comment>
<dbReference type="InterPro" id="IPR029063">
    <property type="entry name" value="SAM-dependent_MTases_sf"/>
</dbReference>
<dbReference type="Gene3D" id="3.40.50.150">
    <property type="entry name" value="Vaccinia Virus protein VP39"/>
    <property type="match status" value="1"/>
</dbReference>
<evidence type="ECO:0000313" key="1">
    <source>
        <dbReference type="EMBL" id="HIQ83864.1"/>
    </source>
</evidence>